<evidence type="ECO:0000256" key="4">
    <source>
        <dbReference type="ARBA" id="ARBA00023239"/>
    </source>
</evidence>
<protein>
    <submittedName>
        <fullName evidence="7">Putative threonine aldolase</fullName>
    </submittedName>
</protein>
<comment type="cofactor">
    <cofactor evidence="1">
        <name>pyridoxal 5'-phosphate</name>
        <dbReference type="ChEBI" id="CHEBI:597326"/>
    </cofactor>
</comment>
<evidence type="ECO:0000256" key="5">
    <source>
        <dbReference type="PIRSR" id="PIRSR017617-1"/>
    </source>
</evidence>
<proteinExistence type="inferred from homology"/>
<dbReference type="Gene3D" id="3.90.1150.10">
    <property type="entry name" value="Aspartate Aminotransferase, domain 1"/>
    <property type="match status" value="1"/>
</dbReference>
<dbReference type="GO" id="GO:0006545">
    <property type="term" value="P:glycine biosynthetic process"/>
    <property type="evidence" value="ECO:0007669"/>
    <property type="project" value="TreeGrafter"/>
</dbReference>
<dbReference type="GO" id="GO:0008732">
    <property type="term" value="F:L-allo-threonine aldolase activity"/>
    <property type="evidence" value="ECO:0007669"/>
    <property type="project" value="TreeGrafter"/>
</dbReference>
<dbReference type="EMBL" id="GFDF01001151">
    <property type="protein sequence ID" value="JAV12933.1"/>
    <property type="molecule type" value="Transcribed_RNA"/>
</dbReference>
<dbReference type="NCBIfam" id="NF041359">
    <property type="entry name" value="GntG_guanitoxin"/>
    <property type="match status" value="1"/>
</dbReference>
<feature type="domain" description="Aromatic amino acid beta-eliminating lyase/threonine aldolase" evidence="6">
    <location>
        <begin position="17"/>
        <end position="305"/>
    </location>
</feature>
<keyword evidence="3" id="KW-0663">Pyridoxal phosphate</keyword>
<evidence type="ECO:0000256" key="3">
    <source>
        <dbReference type="ARBA" id="ARBA00022898"/>
    </source>
</evidence>
<dbReference type="PANTHER" id="PTHR48097:SF9">
    <property type="entry name" value="L-THREONINE ALDOLASE"/>
    <property type="match status" value="1"/>
</dbReference>
<evidence type="ECO:0000256" key="2">
    <source>
        <dbReference type="ARBA" id="ARBA00006966"/>
    </source>
</evidence>
<dbReference type="SUPFAM" id="SSF53383">
    <property type="entry name" value="PLP-dependent transferases"/>
    <property type="match status" value="1"/>
</dbReference>
<keyword evidence="4" id="KW-0456">Lyase</keyword>
<dbReference type="PIRSF" id="PIRSF017617">
    <property type="entry name" value="Thr_aldolase"/>
    <property type="match status" value="1"/>
</dbReference>
<dbReference type="InterPro" id="IPR001597">
    <property type="entry name" value="ArAA_b-elim_lyase/Thr_aldolase"/>
</dbReference>
<dbReference type="AlphaFoldDB" id="A0A1L8E2G4"/>
<sequence length="384" mass="42099">MYSKLNAQSHDSVRVVDLRSDTLTTPTPEMRSAMMNAVVGDDVYGEDPTLIALEERAARELGKEAGLFVISGTMGNLLAIMVHCSGRGEEVICGSMSHTFLYEQGGAAHLAGVQLATLPNLPDGTFSLDLLRKSIRSVDDHEPSTRLVVIENTHNLCGGKVVPMSWIEDVKGICKENGILMHMDGARVFNAAAYLKVPVCEITKYFDSVTFCLSKGLSCPVGSILVGSKDFILRARRLRKALGGGIRQGGILAAAGIVSLDSVVPILDGDHRRTKRIADAIHKLQSPNFKVDIENVHTNILMVQMIDINVKAPEFVKRLQEVKDEEIAANVTDKDGKGIVVKISARDWGFCRIVVYIQITDEDVELTIKKLTFVIHEFEKNKSK</sequence>
<dbReference type="Gene3D" id="3.40.640.10">
    <property type="entry name" value="Type I PLP-dependent aspartate aminotransferase-like (Major domain)"/>
    <property type="match status" value="1"/>
</dbReference>
<dbReference type="CDD" id="cd06502">
    <property type="entry name" value="TA_like"/>
    <property type="match status" value="1"/>
</dbReference>
<dbReference type="InterPro" id="IPR015422">
    <property type="entry name" value="PyrdxlP-dep_Trfase_small"/>
</dbReference>
<feature type="modified residue" description="N6-(pyridoxal phosphate)lysine" evidence="5">
    <location>
        <position position="215"/>
    </location>
</feature>
<dbReference type="InterPro" id="IPR015421">
    <property type="entry name" value="PyrdxlP-dep_Trfase_major"/>
</dbReference>
<dbReference type="GO" id="GO:0005829">
    <property type="term" value="C:cytosol"/>
    <property type="evidence" value="ECO:0007669"/>
    <property type="project" value="TreeGrafter"/>
</dbReference>
<evidence type="ECO:0000259" key="6">
    <source>
        <dbReference type="Pfam" id="PF01212"/>
    </source>
</evidence>
<comment type="similarity">
    <text evidence="2">Belongs to the threonine aldolase family.</text>
</comment>
<dbReference type="PANTHER" id="PTHR48097">
    <property type="entry name" value="L-THREONINE ALDOLASE-RELATED"/>
    <property type="match status" value="1"/>
</dbReference>
<dbReference type="Pfam" id="PF01212">
    <property type="entry name" value="Beta_elim_lyase"/>
    <property type="match status" value="1"/>
</dbReference>
<evidence type="ECO:0000256" key="1">
    <source>
        <dbReference type="ARBA" id="ARBA00001933"/>
    </source>
</evidence>
<evidence type="ECO:0000313" key="7">
    <source>
        <dbReference type="EMBL" id="JAV12933.1"/>
    </source>
</evidence>
<dbReference type="InterPro" id="IPR015424">
    <property type="entry name" value="PyrdxlP-dep_Trfase"/>
</dbReference>
<accession>A0A1L8E2G4</accession>
<organism evidence="7">
    <name type="scientific">Nyssomyia neivai</name>
    <dbReference type="NCBI Taxonomy" id="330878"/>
    <lineage>
        <taxon>Eukaryota</taxon>
        <taxon>Metazoa</taxon>
        <taxon>Ecdysozoa</taxon>
        <taxon>Arthropoda</taxon>
        <taxon>Hexapoda</taxon>
        <taxon>Insecta</taxon>
        <taxon>Pterygota</taxon>
        <taxon>Neoptera</taxon>
        <taxon>Endopterygota</taxon>
        <taxon>Diptera</taxon>
        <taxon>Nematocera</taxon>
        <taxon>Psychodoidea</taxon>
        <taxon>Psychodidae</taxon>
        <taxon>Nyssomyia</taxon>
    </lineage>
</organism>
<name>A0A1L8E2G4_9DIPT</name>
<dbReference type="InterPro" id="IPR023603">
    <property type="entry name" value="Low_specificity_L-TA-like"/>
</dbReference>
<dbReference type="GO" id="GO:0006567">
    <property type="term" value="P:L-threonine catabolic process"/>
    <property type="evidence" value="ECO:0007669"/>
    <property type="project" value="TreeGrafter"/>
</dbReference>
<dbReference type="FunFam" id="3.40.640.10:FF:000030">
    <property type="entry name" value="Low-specificity L-threonine aldolase"/>
    <property type="match status" value="1"/>
</dbReference>
<reference evidence="7" key="1">
    <citation type="submission" date="2016-12" db="EMBL/GenBank/DDBJ databases">
        <title>An insight into the sialome and mialome of the sand fly, Nyssomyia neivai.</title>
        <authorList>
            <person name="Sebastian V."/>
            <person name="Goulart T.M."/>
            <person name="Oliveira W."/>
            <person name="Calvo E."/>
            <person name="Oliveira L.F."/>
            <person name="Pinto M.C."/>
            <person name="Rosselino A.M."/>
            <person name="Ribeiro J.M."/>
        </authorList>
    </citation>
    <scope>NUCLEOTIDE SEQUENCE</scope>
</reference>